<proteinExistence type="inferred from homology"/>
<organism evidence="11 12">
    <name type="scientific">Dothistroma septosporum (strain NZE10 / CBS 128990)</name>
    <name type="common">Red band needle blight fungus</name>
    <name type="synonym">Mycosphaerella pini</name>
    <dbReference type="NCBI Taxonomy" id="675120"/>
    <lineage>
        <taxon>Eukaryota</taxon>
        <taxon>Fungi</taxon>
        <taxon>Dikarya</taxon>
        <taxon>Ascomycota</taxon>
        <taxon>Pezizomycotina</taxon>
        <taxon>Dothideomycetes</taxon>
        <taxon>Dothideomycetidae</taxon>
        <taxon>Mycosphaerellales</taxon>
        <taxon>Mycosphaerellaceae</taxon>
        <taxon>Dothistroma</taxon>
    </lineage>
</organism>
<evidence type="ECO:0000256" key="2">
    <source>
        <dbReference type="ARBA" id="ARBA00011464"/>
    </source>
</evidence>
<keyword evidence="7 9" id="KW-0539">Nucleus</keyword>
<evidence type="ECO:0000256" key="10">
    <source>
        <dbReference type="SAM" id="MobiDB-lite"/>
    </source>
</evidence>
<evidence type="ECO:0000256" key="3">
    <source>
        <dbReference type="ARBA" id="ARBA00016204"/>
    </source>
</evidence>
<evidence type="ECO:0000256" key="7">
    <source>
        <dbReference type="ARBA" id="ARBA00023242"/>
    </source>
</evidence>
<keyword evidence="6 9" id="KW-0653">Protein transport</keyword>
<dbReference type="GO" id="GO:0071630">
    <property type="term" value="P:nuclear protein quality control by the ubiquitin-proteasome system"/>
    <property type="evidence" value="ECO:0007669"/>
    <property type="project" value="UniProtKB-UniRule"/>
</dbReference>
<evidence type="ECO:0000313" key="11">
    <source>
        <dbReference type="EMBL" id="EME44770.1"/>
    </source>
</evidence>
<feature type="compositionally biased region" description="Polar residues" evidence="10">
    <location>
        <begin position="51"/>
        <end position="73"/>
    </location>
</feature>
<comment type="similarity">
    <text evidence="1 9">Belongs to the cut8/STS1 family.</text>
</comment>
<dbReference type="Pfam" id="PF08559">
    <property type="entry name" value="Cut8"/>
    <property type="match status" value="1"/>
</dbReference>
<evidence type="ECO:0000256" key="4">
    <source>
        <dbReference type="ARBA" id="ARBA00022448"/>
    </source>
</evidence>
<comment type="subunit">
    <text evidence="2 9">Binds the proteasome.</text>
</comment>
<dbReference type="GO" id="GO:0005737">
    <property type="term" value="C:cytoplasm"/>
    <property type="evidence" value="ECO:0007669"/>
    <property type="project" value="UniProtKB-SubCell"/>
</dbReference>
<accession>N1PQY5</accession>
<dbReference type="AlphaFoldDB" id="N1PQY5"/>
<sequence length="318" mass="36076">MNSVVHAQPLPPHLLYKDTYNPHHHQRPSTPHGTMSGRKRKASEEPDNDRMSTSPTASPSISGRNLPSSSAQRSIKRTRTTNATGRPLALPRLLETLSAEEMRQLLQNVCDQHPELQREIVTQAPRPSIDSTLSVLRKYEKAFQDAFPLGTRPTSDYSYNRVRQHLLQLIDAVREYTPHFLPPHETQDSLSLDYLDSVTNMIHRLPDWDTVMYQRHKDEAYDEIAKAWALVIREAAKRSGGFQLQFGGWDHKLVEHNQKSSSKMEEAVNELRAALGFMQAPQTSQNSGISEERASIRQQLFSGTYGQQHQLGVGPPSW</sequence>
<dbReference type="GO" id="GO:0031965">
    <property type="term" value="C:nuclear membrane"/>
    <property type="evidence" value="ECO:0007669"/>
    <property type="project" value="TreeGrafter"/>
</dbReference>
<dbReference type="OMA" id="DYTPHFL"/>
<dbReference type="InterPro" id="IPR038422">
    <property type="entry name" value="Cut8/Sts1_sf"/>
</dbReference>
<dbReference type="STRING" id="675120.N1PQY5"/>
<keyword evidence="5 9" id="KW-0963">Cytoplasm</keyword>
<dbReference type="PANTHER" id="PTHR28032">
    <property type="entry name" value="FI02826P"/>
    <property type="match status" value="1"/>
</dbReference>
<comment type="subcellular location">
    <subcellularLocation>
        <location evidence="9">Cytoplasm</location>
    </subcellularLocation>
    <subcellularLocation>
        <location evidence="9">Nucleus</location>
    </subcellularLocation>
</comment>
<name>N1PQY5_DOTSN</name>
<dbReference type="eggNOG" id="ENOG502RNK4">
    <property type="taxonomic scope" value="Eukaryota"/>
</dbReference>
<keyword evidence="12" id="KW-1185">Reference proteome</keyword>
<protein>
    <recommendedName>
        <fullName evidence="3 9">Tethering factor for nuclear proteasome STS1</fullName>
    </recommendedName>
</protein>
<evidence type="ECO:0000256" key="5">
    <source>
        <dbReference type="ARBA" id="ARBA00022490"/>
    </source>
</evidence>
<dbReference type="GO" id="GO:0070628">
    <property type="term" value="F:proteasome binding"/>
    <property type="evidence" value="ECO:0007669"/>
    <property type="project" value="TreeGrafter"/>
</dbReference>
<evidence type="ECO:0000256" key="9">
    <source>
        <dbReference type="RuleBase" id="RU368013"/>
    </source>
</evidence>
<feature type="region of interest" description="Disordered" evidence="10">
    <location>
        <begin position="1"/>
        <end position="86"/>
    </location>
</feature>
<dbReference type="EMBL" id="KB446539">
    <property type="protein sequence ID" value="EME44770.1"/>
    <property type="molecule type" value="Genomic_DNA"/>
</dbReference>
<gene>
    <name evidence="11" type="ORF">DOTSEDRAFT_72274</name>
</gene>
<dbReference type="PANTHER" id="PTHR28032:SF1">
    <property type="entry name" value="FI02826P"/>
    <property type="match status" value="1"/>
</dbReference>
<dbReference type="GO" id="GO:0031144">
    <property type="term" value="P:proteasome localization"/>
    <property type="evidence" value="ECO:0007669"/>
    <property type="project" value="UniProtKB-UniRule"/>
</dbReference>
<dbReference type="FunFam" id="1.20.58.1590:FF:000001">
    <property type="entry name" value="Tethering factor for nuclear proteasome STS1"/>
    <property type="match status" value="1"/>
</dbReference>
<evidence type="ECO:0000256" key="8">
    <source>
        <dbReference type="ARBA" id="ARBA00025651"/>
    </source>
</evidence>
<dbReference type="OrthoDB" id="10061064at2759"/>
<reference evidence="11 12" key="2">
    <citation type="journal article" date="2012" name="PLoS Pathog.">
        <title>Diverse lifestyles and strategies of plant pathogenesis encoded in the genomes of eighteen Dothideomycetes fungi.</title>
        <authorList>
            <person name="Ohm R.A."/>
            <person name="Feau N."/>
            <person name="Henrissat B."/>
            <person name="Schoch C.L."/>
            <person name="Horwitz B.A."/>
            <person name="Barry K.W."/>
            <person name="Condon B.J."/>
            <person name="Copeland A.C."/>
            <person name="Dhillon B."/>
            <person name="Glaser F."/>
            <person name="Hesse C.N."/>
            <person name="Kosti I."/>
            <person name="LaButti K."/>
            <person name="Lindquist E.A."/>
            <person name="Lucas S."/>
            <person name="Salamov A.A."/>
            <person name="Bradshaw R.E."/>
            <person name="Ciuffetti L."/>
            <person name="Hamelin R.C."/>
            <person name="Kema G.H.J."/>
            <person name="Lawrence C."/>
            <person name="Scott J.A."/>
            <person name="Spatafora J.W."/>
            <person name="Turgeon B.G."/>
            <person name="de Wit P.J.G.M."/>
            <person name="Zhong S."/>
            <person name="Goodwin S.B."/>
            <person name="Grigoriev I.V."/>
        </authorList>
    </citation>
    <scope>NUCLEOTIDE SEQUENCE [LARGE SCALE GENOMIC DNA]</scope>
    <source>
        <strain evidence="12">NZE10 / CBS 128990</strain>
    </source>
</reference>
<dbReference type="GO" id="GO:0015031">
    <property type="term" value="P:protein transport"/>
    <property type="evidence" value="ECO:0007669"/>
    <property type="project" value="UniProtKB-UniRule"/>
</dbReference>
<evidence type="ECO:0000256" key="1">
    <source>
        <dbReference type="ARBA" id="ARBA00006199"/>
    </source>
</evidence>
<dbReference type="Proteomes" id="UP000016933">
    <property type="component" value="Unassembled WGS sequence"/>
</dbReference>
<dbReference type="Gene3D" id="1.20.58.1590">
    <property type="entry name" value="Tethering factor for nuclear proteasome Cut8/Sts1"/>
    <property type="match status" value="1"/>
</dbReference>
<reference evidence="12" key="1">
    <citation type="journal article" date="2012" name="PLoS Genet.">
        <title>The genomes of the fungal plant pathogens Cladosporium fulvum and Dothistroma septosporum reveal adaptation to different hosts and lifestyles but also signatures of common ancestry.</title>
        <authorList>
            <person name="de Wit P.J.G.M."/>
            <person name="van der Burgt A."/>
            <person name="Oekmen B."/>
            <person name="Stergiopoulos I."/>
            <person name="Abd-Elsalam K.A."/>
            <person name="Aerts A.L."/>
            <person name="Bahkali A.H."/>
            <person name="Beenen H.G."/>
            <person name="Chettri P."/>
            <person name="Cox M.P."/>
            <person name="Datema E."/>
            <person name="de Vries R.P."/>
            <person name="Dhillon B."/>
            <person name="Ganley A.R."/>
            <person name="Griffiths S.A."/>
            <person name="Guo Y."/>
            <person name="Hamelin R.C."/>
            <person name="Henrissat B."/>
            <person name="Kabir M.S."/>
            <person name="Jashni M.K."/>
            <person name="Kema G."/>
            <person name="Klaubauf S."/>
            <person name="Lapidus A."/>
            <person name="Levasseur A."/>
            <person name="Lindquist E."/>
            <person name="Mehrabi R."/>
            <person name="Ohm R.A."/>
            <person name="Owen T.J."/>
            <person name="Salamov A."/>
            <person name="Schwelm A."/>
            <person name="Schijlen E."/>
            <person name="Sun H."/>
            <person name="van den Burg H.A."/>
            <person name="van Ham R.C.H.J."/>
            <person name="Zhang S."/>
            <person name="Goodwin S.B."/>
            <person name="Grigoriev I.V."/>
            <person name="Collemare J."/>
            <person name="Bradshaw R.E."/>
        </authorList>
    </citation>
    <scope>NUCLEOTIDE SEQUENCE [LARGE SCALE GENOMIC DNA]</scope>
    <source>
        <strain evidence="12">NZE10 / CBS 128990</strain>
    </source>
</reference>
<evidence type="ECO:0000313" key="12">
    <source>
        <dbReference type="Proteomes" id="UP000016933"/>
    </source>
</evidence>
<keyword evidence="4 9" id="KW-0813">Transport</keyword>
<comment type="function">
    <text evidence="8 9">Involved in ubiquitin-mediated protein degradation. Regulatory factor in the ubiquitin/proteasome pathway that controls the turnover of proteasome substrates. Targets proteasomes to the nucleus and facilitates the degradation of nuclear proteins.</text>
</comment>
<evidence type="ECO:0000256" key="6">
    <source>
        <dbReference type="ARBA" id="ARBA00022927"/>
    </source>
</evidence>
<dbReference type="HOGENOM" id="CLU_033658_0_0_1"/>
<dbReference type="InterPro" id="IPR013868">
    <property type="entry name" value="Cut8/Sts1_fam"/>
</dbReference>